<comment type="caution">
    <text evidence="1">The sequence shown here is derived from an EMBL/GenBank/DDBJ whole genome shotgun (WGS) entry which is preliminary data.</text>
</comment>
<evidence type="ECO:0000313" key="1">
    <source>
        <dbReference type="EMBL" id="GFH57819.1"/>
    </source>
</evidence>
<protein>
    <submittedName>
        <fullName evidence="1">Uncharacterized protein</fullName>
    </submittedName>
</protein>
<name>A0AAD3D4X1_9STRA</name>
<proteinExistence type="predicted"/>
<dbReference type="AlphaFoldDB" id="A0AAD3D4X1"/>
<gene>
    <name evidence="1" type="ORF">CTEN210_14295</name>
</gene>
<organism evidence="1 2">
    <name type="scientific">Chaetoceros tenuissimus</name>
    <dbReference type="NCBI Taxonomy" id="426638"/>
    <lineage>
        <taxon>Eukaryota</taxon>
        <taxon>Sar</taxon>
        <taxon>Stramenopiles</taxon>
        <taxon>Ochrophyta</taxon>
        <taxon>Bacillariophyta</taxon>
        <taxon>Coscinodiscophyceae</taxon>
        <taxon>Chaetocerotophycidae</taxon>
        <taxon>Chaetocerotales</taxon>
        <taxon>Chaetocerotaceae</taxon>
        <taxon>Chaetoceros</taxon>
    </lineage>
</organism>
<dbReference type="PROSITE" id="PS50096">
    <property type="entry name" value="IQ"/>
    <property type="match status" value="2"/>
</dbReference>
<dbReference type="Proteomes" id="UP001054902">
    <property type="component" value="Unassembled WGS sequence"/>
</dbReference>
<dbReference type="Pfam" id="PF00612">
    <property type="entry name" value="IQ"/>
    <property type="match status" value="1"/>
</dbReference>
<dbReference type="EMBL" id="BLLK01000058">
    <property type="protein sequence ID" value="GFH57819.1"/>
    <property type="molecule type" value="Genomic_DNA"/>
</dbReference>
<reference evidence="1 2" key="1">
    <citation type="journal article" date="2021" name="Sci. Rep.">
        <title>The genome of the diatom Chaetoceros tenuissimus carries an ancient integrated fragment of an extant virus.</title>
        <authorList>
            <person name="Hongo Y."/>
            <person name="Kimura K."/>
            <person name="Takaki Y."/>
            <person name="Yoshida Y."/>
            <person name="Baba S."/>
            <person name="Kobayashi G."/>
            <person name="Nagasaki K."/>
            <person name="Hano T."/>
            <person name="Tomaru Y."/>
        </authorList>
    </citation>
    <scope>NUCLEOTIDE SEQUENCE [LARGE SCALE GENOMIC DNA]</scope>
    <source>
        <strain evidence="1 2">NIES-3715</strain>
    </source>
</reference>
<dbReference type="InterPro" id="IPR000048">
    <property type="entry name" value="IQ_motif_EF-hand-BS"/>
</dbReference>
<keyword evidence="2" id="KW-1185">Reference proteome</keyword>
<sequence length="989" mass="115086">MIAIHDKASAQVIRKKNILDRNDEEQKFVAIDKLLNSHLYCTTDDTGWPSLKSSRLQKILSLPLLLVESLGFLESSTELEVYQIIHRHYNIEVDQNEILKEIPKQIVTIDARTINVEVLGRQLFVAQRDFQDIDDSYLYFGLEEVETEKLDPQSLSFITLERLQNQCKSQKESLSSTKCQIFIEEERLTTLAEPLSMKTKPETVHNCPFVVSRKGTSKLLKSLKISLVFQGVFEGNVYLPNRISISLKKMNTHGKEEEVDVMVLELQLNCQKQIGRVVIDHCPDDTEVEGHYVLSITSFSKGSCTVSFLGEVVYALDQYLVNELHSYVDINRQCKCLEKKIEQARLDTSVFERKKELAGDLQKQELKLGYETEEQLTKEEEENEDSSSDHNQVKRFRLKYLYEKIKSHLQMANHLKVIEEGALTQLDLLRKNEIQLAKDLASLQKNNNERRNLYEPVFNYLSPKWLVSLMKECLFKCENGRFQMGPDNDEVESDLSFQKKTRSIEAELCRVKCLDQDLIDSSTLHSVLQLYPKVELLDELRRAKDDLILQNIHQEAKEIESHLNRNISNKCCDDSDSFDSFESEDELIDQEKESSEAKLQLENKICIACDSEQCKWTSSIPYLQNLRKRNDITNSILQLKRSQLSLSINMEEEKPSPTSSNSMINDQLLDLQLEAKRIDDQNKLYNVDIELHNAFNKLHEKYIVTRSLHNYDSVMETEKAILALGKEQDCLVAKVCANEVVFDILDWMDDGWYFSTPKEGTSKSRDSVLRNKDLLLQSIHEEGLETYDKKEQRILEERKADSLRKIGKAMKFSMLYTVLHYLRYVDSLKKEKPVNKVKMEEEAAMRRNEKIKVANEMARAGARRIAERQLYEARVKVKRSQKVKRETSIFNASALTIQKHFRGMIGRKVADSWKKEISYQKTYRALCNACATTIARCVRGHFAREYVRRLKQEMVEFMMNLRLEDLRKGEEEIKQEEERKLSVARLFKR</sequence>
<dbReference type="Gene3D" id="1.20.5.190">
    <property type="match status" value="1"/>
</dbReference>
<accession>A0AAD3D4X1</accession>
<evidence type="ECO:0000313" key="2">
    <source>
        <dbReference type="Proteomes" id="UP001054902"/>
    </source>
</evidence>